<evidence type="ECO:0000256" key="2">
    <source>
        <dbReference type="ARBA" id="ARBA00008914"/>
    </source>
</evidence>
<feature type="region of interest" description="Disordered" evidence="8">
    <location>
        <begin position="304"/>
        <end position="326"/>
    </location>
</feature>
<evidence type="ECO:0000256" key="6">
    <source>
        <dbReference type="ARBA" id="ARBA00023136"/>
    </source>
</evidence>
<evidence type="ECO:0000256" key="4">
    <source>
        <dbReference type="ARBA" id="ARBA00022692"/>
    </source>
</evidence>
<evidence type="ECO:0000256" key="7">
    <source>
        <dbReference type="PROSITE-ProRule" id="PRU00473"/>
    </source>
</evidence>
<dbReference type="Gene3D" id="3.30.1330.60">
    <property type="entry name" value="OmpA-like domain"/>
    <property type="match status" value="1"/>
</dbReference>
<feature type="domain" description="OmpA-like" evidence="10">
    <location>
        <begin position="162"/>
        <end position="283"/>
    </location>
</feature>
<feature type="region of interest" description="Disordered" evidence="8">
    <location>
        <begin position="1"/>
        <end position="20"/>
    </location>
</feature>
<dbReference type="PROSITE" id="PS51123">
    <property type="entry name" value="OMPA_2"/>
    <property type="match status" value="1"/>
</dbReference>
<sequence length="326" mass="33833">MSHGKGKAKRGGGHEEEHENHERWAVSYADMMTVLMALFLVLFAMSSIDVKKFEELRTSLAQGFGNEALPQTGGSGINDGSTDSAIDNKPTSPMVIMDAPPASSTSNQSSTSVAGPAAGTGAGDELAARVEAARLKGLQDQVIDALAAKGLQDAVKTTITERGLEIRVVANDIFFANASADIQPRGLQVLDAIGPVLAHEQGGISVEGHANHLQLKGGPYANNWLLSSARATSVVLHLTDADGVAGDRLRATGYGDTRPLFPTDSPEAIDGNRRVDIVAESDQAPQVRDLVPFFAGTIAATSGKASTASTSTTATTATTTEGDTHG</sequence>
<feature type="compositionally biased region" description="Polar residues" evidence="8">
    <location>
        <begin position="78"/>
        <end position="91"/>
    </location>
</feature>
<dbReference type="PANTHER" id="PTHR30329">
    <property type="entry name" value="STATOR ELEMENT OF FLAGELLAR MOTOR COMPLEX"/>
    <property type="match status" value="1"/>
</dbReference>
<feature type="region of interest" description="Disordered" evidence="8">
    <location>
        <begin position="67"/>
        <end position="121"/>
    </location>
</feature>
<dbReference type="Pfam" id="PF00691">
    <property type="entry name" value="OmpA"/>
    <property type="match status" value="1"/>
</dbReference>
<feature type="compositionally biased region" description="Low complexity" evidence="8">
    <location>
        <begin position="304"/>
        <end position="320"/>
    </location>
</feature>
<dbReference type="OrthoDB" id="9815217at2"/>
<dbReference type="Pfam" id="PF13677">
    <property type="entry name" value="MotB_plug"/>
    <property type="match status" value="1"/>
</dbReference>
<dbReference type="GO" id="GO:0005886">
    <property type="term" value="C:plasma membrane"/>
    <property type="evidence" value="ECO:0007669"/>
    <property type="project" value="UniProtKB-SubCell"/>
</dbReference>
<evidence type="ECO:0000256" key="3">
    <source>
        <dbReference type="ARBA" id="ARBA00022475"/>
    </source>
</evidence>
<dbReference type="Proteomes" id="UP000321234">
    <property type="component" value="Unassembled WGS sequence"/>
</dbReference>
<comment type="caution">
    <text evidence="11">The sequence shown here is derived from an EMBL/GenBank/DDBJ whole genome shotgun (WGS) entry which is preliminary data.</text>
</comment>
<dbReference type="EMBL" id="VKAC01000010">
    <property type="protein sequence ID" value="TXR55077.1"/>
    <property type="molecule type" value="Genomic_DNA"/>
</dbReference>
<keyword evidence="12" id="KW-1185">Reference proteome</keyword>
<feature type="transmembrane region" description="Helical" evidence="9">
    <location>
        <begin position="25"/>
        <end position="45"/>
    </location>
</feature>
<evidence type="ECO:0000256" key="5">
    <source>
        <dbReference type="ARBA" id="ARBA00022989"/>
    </source>
</evidence>
<comment type="subcellular location">
    <subcellularLocation>
        <location evidence="1">Cell membrane</location>
        <topology evidence="1">Single-pass membrane protein</topology>
    </subcellularLocation>
</comment>
<evidence type="ECO:0000313" key="12">
    <source>
        <dbReference type="Proteomes" id="UP000321234"/>
    </source>
</evidence>
<proteinExistence type="inferred from homology"/>
<dbReference type="InterPro" id="IPR050330">
    <property type="entry name" value="Bact_OuterMem_StrucFunc"/>
</dbReference>
<evidence type="ECO:0000256" key="1">
    <source>
        <dbReference type="ARBA" id="ARBA00004162"/>
    </source>
</evidence>
<dbReference type="InterPro" id="IPR025713">
    <property type="entry name" value="MotB-like_N_dom"/>
</dbReference>
<dbReference type="PANTHER" id="PTHR30329:SF21">
    <property type="entry name" value="LIPOPROTEIN YIAD-RELATED"/>
    <property type="match status" value="1"/>
</dbReference>
<dbReference type="InterPro" id="IPR006665">
    <property type="entry name" value="OmpA-like"/>
</dbReference>
<comment type="similarity">
    <text evidence="2">Belongs to the MotB family.</text>
</comment>
<accession>A0A5C8ZBE2</accession>
<keyword evidence="6 7" id="KW-0472">Membrane</keyword>
<keyword evidence="3" id="KW-1003">Cell membrane</keyword>
<evidence type="ECO:0000313" key="11">
    <source>
        <dbReference type="EMBL" id="TXR55077.1"/>
    </source>
</evidence>
<evidence type="ECO:0000256" key="9">
    <source>
        <dbReference type="SAM" id="Phobius"/>
    </source>
</evidence>
<keyword evidence="5 9" id="KW-1133">Transmembrane helix</keyword>
<dbReference type="RefSeq" id="WP_147927467.1">
    <property type="nucleotide sequence ID" value="NZ_VKAC01000010.1"/>
</dbReference>
<protein>
    <submittedName>
        <fullName evidence="11">OmpA family protein</fullName>
    </submittedName>
</protein>
<dbReference type="CDD" id="cd07185">
    <property type="entry name" value="OmpA_C-like"/>
    <property type="match status" value="1"/>
</dbReference>
<keyword evidence="4 9" id="KW-0812">Transmembrane</keyword>
<feature type="compositionally biased region" description="Basic residues" evidence="8">
    <location>
        <begin position="1"/>
        <end position="11"/>
    </location>
</feature>
<feature type="compositionally biased region" description="Low complexity" evidence="8">
    <location>
        <begin position="103"/>
        <end position="112"/>
    </location>
</feature>
<dbReference type="AlphaFoldDB" id="A0A5C8ZBE2"/>
<dbReference type="InterPro" id="IPR036737">
    <property type="entry name" value="OmpA-like_sf"/>
</dbReference>
<organism evidence="11 12">
    <name type="scientific">Quadrisphaera setariae</name>
    <dbReference type="NCBI Taxonomy" id="2593304"/>
    <lineage>
        <taxon>Bacteria</taxon>
        <taxon>Bacillati</taxon>
        <taxon>Actinomycetota</taxon>
        <taxon>Actinomycetes</taxon>
        <taxon>Kineosporiales</taxon>
        <taxon>Kineosporiaceae</taxon>
        <taxon>Quadrisphaera</taxon>
    </lineage>
</organism>
<reference evidence="11 12" key="1">
    <citation type="submission" date="2019-07" db="EMBL/GenBank/DDBJ databases">
        <title>Quadrisphaera sp. strain DD2A genome sequencing and assembly.</title>
        <authorList>
            <person name="Kim I."/>
        </authorList>
    </citation>
    <scope>NUCLEOTIDE SEQUENCE [LARGE SCALE GENOMIC DNA]</scope>
    <source>
        <strain evidence="11 12">DD2A</strain>
    </source>
</reference>
<dbReference type="SUPFAM" id="SSF103088">
    <property type="entry name" value="OmpA-like"/>
    <property type="match status" value="1"/>
</dbReference>
<evidence type="ECO:0000256" key="8">
    <source>
        <dbReference type="SAM" id="MobiDB-lite"/>
    </source>
</evidence>
<evidence type="ECO:0000259" key="10">
    <source>
        <dbReference type="PROSITE" id="PS51123"/>
    </source>
</evidence>
<name>A0A5C8ZBE2_9ACTN</name>
<gene>
    <name evidence="11" type="ORF">FMM08_16440</name>
</gene>